<protein>
    <submittedName>
        <fullName evidence="1">Uncharacterized protein</fullName>
    </submittedName>
</protein>
<name>G8C1R9_TETPH</name>
<dbReference type="EMBL" id="HE612870">
    <property type="protein sequence ID" value="CCE66097.1"/>
    <property type="molecule type" value="Genomic_DNA"/>
</dbReference>
<keyword evidence="2" id="KW-1185">Reference proteome</keyword>
<dbReference type="HOGENOM" id="CLU_1497212_0_0_1"/>
<dbReference type="KEGG" id="tpf:TPHA_0O01290"/>
<gene>
    <name evidence="1" type="primary">TPHA0O01290</name>
    <name evidence="1" type="ordered locus">TPHA_0O01290</name>
</gene>
<dbReference type="RefSeq" id="XP_003688531.1">
    <property type="nucleotide sequence ID" value="XM_003688483.1"/>
</dbReference>
<accession>G8C1R9</accession>
<sequence>MRCQQVRVRMKNNFSFFEGLDEFFEKEETEDGVAGDAVRSRWIACVRWRVARCHGRGHRQRQESRAAVRVALAVKGQEVRVSSPVRQRCSRWVVSGMYVCACPVDVGCRRCSIRNCLAMPRRCNCVHMRQVLVAGLLVCPLAIKGPHSLHRCYPLSLCLALPSIESVLSSIGEARHRYLQ</sequence>
<organism evidence="1 2">
    <name type="scientific">Tetrapisispora phaffii (strain ATCC 24235 / CBS 4417 / NBRC 1672 / NRRL Y-8282 / UCD 70-5)</name>
    <name type="common">Yeast</name>
    <name type="synonym">Fabospora phaffii</name>
    <dbReference type="NCBI Taxonomy" id="1071381"/>
    <lineage>
        <taxon>Eukaryota</taxon>
        <taxon>Fungi</taxon>
        <taxon>Dikarya</taxon>
        <taxon>Ascomycota</taxon>
        <taxon>Saccharomycotina</taxon>
        <taxon>Saccharomycetes</taxon>
        <taxon>Saccharomycetales</taxon>
        <taxon>Saccharomycetaceae</taxon>
        <taxon>Tetrapisispora</taxon>
    </lineage>
</organism>
<dbReference type="GeneID" id="11530581"/>
<evidence type="ECO:0000313" key="2">
    <source>
        <dbReference type="Proteomes" id="UP000005666"/>
    </source>
</evidence>
<dbReference type="AlphaFoldDB" id="G8C1R9"/>
<reference evidence="1 2" key="1">
    <citation type="journal article" date="2011" name="Proc. Natl. Acad. Sci. U.S.A.">
        <title>Evolutionary erosion of yeast sex chromosomes by mating-type switching accidents.</title>
        <authorList>
            <person name="Gordon J.L."/>
            <person name="Armisen D."/>
            <person name="Proux-Wera E."/>
            <person name="Oheigeartaigh S.S."/>
            <person name="Byrne K.P."/>
            <person name="Wolfe K.H."/>
        </authorList>
    </citation>
    <scope>NUCLEOTIDE SEQUENCE [LARGE SCALE GENOMIC DNA]</scope>
    <source>
        <strain evidence="2">ATCC 24235 / CBS 4417 / NBRC 1672 / NRRL Y-8282 / UCD 70-5</strain>
    </source>
</reference>
<evidence type="ECO:0000313" key="1">
    <source>
        <dbReference type="EMBL" id="CCE66097.1"/>
    </source>
</evidence>
<dbReference type="Proteomes" id="UP000005666">
    <property type="component" value="Chromosome 15"/>
</dbReference>
<proteinExistence type="predicted"/>